<dbReference type="Proteomes" id="UP000197065">
    <property type="component" value="Unassembled WGS sequence"/>
</dbReference>
<dbReference type="GO" id="GO:0046872">
    <property type="term" value="F:metal ion binding"/>
    <property type="evidence" value="ECO:0007669"/>
    <property type="project" value="UniProtKB-KW"/>
</dbReference>
<dbReference type="PANTHER" id="PTHR46124:SF2">
    <property type="entry name" value="D-AMINOACYL-TRNA DEACYLASE"/>
    <property type="match status" value="1"/>
</dbReference>
<dbReference type="PROSITE" id="PS01137">
    <property type="entry name" value="TATD_1"/>
    <property type="match status" value="1"/>
</dbReference>
<dbReference type="PANTHER" id="PTHR46124">
    <property type="entry name" value="D-AMINOACYL-TRNA DEACYLASE"/>
    <property type="match status" value="1"/>
</dbReference>
<dbReference type="GO" id="GO:0005829">
    <property type="term" value="C:cytosol"/>
    <property type="evidence" value="ECO:0007669"/>
    <property type="project" value="TreeGrafter"/>
</dbReference>
<accession>A0A212PWZ8</accession>
<feature type="binding site" evidence="4">
    <location>
        <position position="128"/>
    </location>
    <ligand>
        <name>a divalent metal cation</name>
        <dbReference type="ChEBI" id="CHEBI:60240"/>
        <label>2</label>
    </ligand>
</feature>
<reference evidence="5 6" key="1">
    <citation type="submission" date="2017-06" db="EMBL/GenBank/DDBJ databases">
        <authorList>
            <person name="Kim H.J."/>
            <person name="Triplett B.A."/>
        </authorList>
    </citation>
    <scope>NUCLEOTIDE SEQUENCE [LARGE SCALE GENOMIC DNA]</scope>
    <source>
        <strain evidence="5 6">B29T1</strain>
    </source>
</reference>
<dbReference type="Gene3D" id="3.20.20.140">
    <property type="entry name" value="Metal-dependent hydrolases"/>
    <property type="match status" value="1"/>
</dbReference>
<dbReference type="GO" id="GO:0016788">
    <property type="term" value="F:hydrolase activity, acting on ester bonds"/>
    <property type="evidence" value="ECO:0007669"/>
    <property type="project" value="InterPro"/>
</dbReference>
<evidence type="ECO:0000313" key="6">
    <source>
        <dbReference type="Proteomes" id="UP000197065"/>
    </source>
</evidence>
<dbReference type="NCBIfam" id="TIGR00010">
    <property type="entry name" value="YchF/TatD family DNA exonuclease"/>
    <property type="match status" value="1"/>
</dbReference>
<protein>
    <submittedName>
        <fullName evidence="5">TatD DNase family protein</fullName>
    </submittedName>
</protein>
<dbReference type="OrthoDB" id="9810005at2"/>
<dbReference type="Pfam" id="PF01026">
    <property type="entry name" value="TatD_DNase"/>
    <property type="match status" value="1"/>
</dbReference>
<evidence type="ECO:0000256" key="4">
    <source>
        <dbReference type="PIRSR" id="PIRSR005902-1"/>
    </source>
</evidence>
<feature type="binding site" evidence="4">
    <location>
        <position position="204"/>
    </location>
    <ligand>
        <name>a divalent metal cation</name>
        <dbReference type="ChEBI" id="CHEBI:60240"/>
        <label>1</label>
    </ligand>
</feature>
<dbReference type="PROSITE" id="PS01091">
    <property type="entry name" value="TATD_3"/>
    <property type="match status" value="1"/>
</dbReference>
<keyword evidence="6" id="KW-1185">Reference proteome</keyword>
<proteinExistence type="inferred from homology"/>
<sequence length="267" mass="28943">MIVDSHCHLDFPQFADDEAGVVARAAAAGVELMVTIATSRPKWDSVLALAHRHDAVLAAIGVHPNEAGNDGLEGPEPLLAALGDEKIVAIGETGLDYFYDYAPRDRQALSFRAHIAACRTTGLPLIVHTRDADDDTVRILEEEMEKGPFKGVIHCYSSGRALAERAVAMGFYLGIGGMLTFNNAEAIRATVADMPRDRLLLETDSPYLAPVPKRGKTNEPAFTVHVADRLAALLGIERPEVERLTTANFFRLFDRAASARPDLASAR</sequence>
<name>A0A212PWZ8_9PROT</name>
<dbReference type="AlphaFoldDB" id="A0A212PWZ8"/>
<evidence type="ECO:0000313" key="5">
    <source>
        <dbReference type="EMBL" id="SNB51494.1"/>
    </source>
</evidence>
<dbReference type="PROSITE" id="PS01090">
    <property type="entry name" value="TATD_2"/>
    <property type="match status" value="1"/>
</dbReference>
<gene>
    <name evidence="5" type="ORF">SAMN07250955_10186</name>
</gene>
<feature type="binding site" evidence="4">
    <location>
        <position position="92"/>
    </location>
    <ligand>
        <name>a divalent metal cation</name>
        <dbReference type="ChEBI" id="CHEBI:60240"/>
        <label>1</label>
    </ligand>
</feature>
<keyword evidence="2 4" id="KW-0479">Metal-binding</keyword>
<evidence type="ECO:0000256" key="1">
    <source>
        <dbReference type="ARBA" id="ARBA00009275"/>
    </source>
</evidence>
<feature type="binding site" evidence="4">
    <location>
        <position position="8"/>
    </location>
    <ligand>
        <name>a divalent metal cation</name>
        <dbReference type="ChEBI" id="CHEBI:60240"/>
        <label>1</label>
    </ligand>
</feature>
<dbReference type="InterPro" id="IPR018228">
    <property type="entry name" value="DNase_TatD-rel_CS"/>
</dbReference>
<organism evidence="5 6">
    <name type="scientific">Arboricoccus pini</name>
    <dbReference type="NCBI Taxonomy" id="1963835"/>
    <lineage>
        <taxon>Bacteria</taxon>
        <taxon>Pseudomonadati</taxon>
        <taxon>Pseudomonadota</taxon>
        <taxon>Alphaproteobacteria</taxon>
        <taxon>Geminicoccales</taxon>
        <taxon>Geminicoccaceae</taxon>
        <taxon>Arboricoccus</taxon>
    </lineage>
</organism>
<dbReference type="PIRSF" id="PIRSF005902">
    <property type="entry name" value="DNase_TatD"/>
    <property type="match status" value="1"/>
</dbReference>
<dbReference type="FunFam" id="3.20.20.140:FF:000005">
    <property type="entry name" value="TatD family hydrolase"/>
    <property type="match status" value="1"/>
</dbReference>
<dbReference type="InterPro" id="IPR032466">
    <property type="entry name" value="Metal_Hydrolase"/>
</dbReference>
<dbReference type="CDD" id="cd01310">
    <property type="entry name" value="TatD_DNAse"/>
    <property type="match status" value="1"/>
</dbReference>
<feature type="binding site" evidence="4">
    <location>
        <position position="154"/>
    </location>
    <ligand>
        <name>a divalent metal cation</name>
        <dbReference type="ChEBI" id="CHEBI:60240"/>
        <label>2</label>
    </ligand>
</feature>
<feature type="binding site" evidence="4">
    <location>
        <position position="6"/>
    </location>
    <ligand>
        <name>a divalent metal cation</name>
        <dbReference type="ChEBI" id="CHEBI:60240"/>
        <label>1</label>
    </ligand>
</feature>
<keyword evidence="3" id="KW-0378">Hydrolase</keyword>
<evidence type="ECO:0000256" key="3">
    <source>
        <dbReference type="ARBA" id="ARBA00022801"/>
    </source>
</evidence>
<dbReference type="InterPro" id="IPR015991">
    <property type="entry name" value="TatD/YcfH-like"/>
</dbReference>
<dbReference type="EMBL" id="FYEH01000001">
    <property type="protein sequence ID" value="SNB51494.1"/>
    <property type="molecule type" value="Genomic_DNA"/>
</dbReference>
<evidence type="ECO:0000256" key="2">
    <source>
        <dbReference type="ARBA" id="ARBA00022723"/>
    </source>
</evidence>
<dbReference type="SUPFAM" id="SSF51556">
    <property type="entry name" value="Metallo-dependent hydrolases"/>
    <property type="match status" value="1"/>
</dbReference>
<dbReference type="GO" id="GO:0004536">
    <property type="term" value="F:DNA nuclease activity"/>
    <property type="evidence" value="ECO:0007669"/>
    <property type="project" value="InterPro"/>
</dbReference>
<dbReference type="InterPro" id="IPR001130">
    <property type="entry name" value="TatD-like"/>
</dbReference>
<comment type="similarity">
    <text evidence="1">Belongs to the metallo-dependent hydrolases superfamily. TatD-type hydrolase family.</text>
</comment>
<dbReference type="RefSeq" id="WP_088559428.1">
    <property type="nucleotide sequence ID" value="NZ_FYEH01000001.1"/>
</dbReference>